<evidence type="ECO:0000256" key="2">
    <source>
        <dbReference type="PROSITE-ProRule" id="PRU00168"/>
    </source>
</evidence>
<feature type="compositionally biased region" description="Polar residues" evidence="3">
    <location>
        <begin position="734"/>
        <end position="759"/>
    </location>
</feature>
<keyword evidence="7" id="KW-1185">Reference proteome</keyword>
<dbReference type="Gene3D" id="1.20.870.10">
    <property type="entry name" value="Son of sevenless (SoS) protein Chain: S domain 1"/>
    <property type="match status" value="1"/>
</dbReference>
<dbReference type="AlphaFoldDB" id="A0A1Y2HRW8"/>
<evidence type="ECO:0000259" key="4">
    <source>
        <dbReference type="PROSITE" id="PS50009"/>
    </source>
</evidence>
<dbReference type="PANTHER" id="PTHR23113:SF99">
    <property type="entry name" value="RASGEF DOMAIN-CONTAINING PROTEIN"/>
    <property type="match status" value="1"/>
</dbReference>
<gene>
    <name evidence="6" type="ORF">BCR44DRAFT_1430955</name>
</gene>
<evidence type="ECO:0000259" key="5">
    <source>
        <dbReference type="PROSITE" id="PS50212"/>
    </source>
</evidence>
<dbReference type="InterPro" id="IPR023578">
    <property type="entry name" value="Ras_GEF_dom_sf"/>
</dbReference>
<feature type="compositionally biased region" description="Polar residues" evidence="3">
    <location>
        <begin position="768"/>
        <end position="784"/>
    </location>
</feature>
<dbReference type="CDD" id="cd06224">
    <property type="entry name" value="REM"/>
    <property type="match status" value="1"/>
</dbReference>
<dbReference type="GO" id="GO:0005085">
    <property type="term" value="F:guanyl-nucleotide exchange factor activity"/>
    <property type="evidence" value="ECO:0007669"/>
    <property type="project" value="UniProtKB-KW"/>
</dbReference>
<accession>A0A1Y2HRW8</accession>
<evidence type="ECO:0000256" key="1">
    <source>
        <dbReference type="ARBA" id="ARBA00022658"/>
    </source>
</evidence>
<dbReference type="CDD" id="cd00155">
    <property type="entry name" value="RasGEF"/>
    <property type="match status" value="1"/>
</dbReference>
<dbReference type="GO" id="GO:0007264">
    <property type="term" value="P:small GTPase-mediated signal transduction"/>
    <property type="evidence" value="ECO:0007669"/>
    <property type="project" value="InterPro"/>
</dbReference>
<dbReference type="EMBL" id="MCFL01000013">
    <property type="protein sequence ID" value="ORZ37340.1"/>
    <property type="molecule type" value="Genomic_DNA"/>
</dbReference>
<evidence type="ECO:0000256" key="3">
    <source>
        <dbReference type="SAM" id="MobiDB-lite"/>
    </source>
</evidence>
<protein>
    <submittedName>
        <fullName evidence="6">Ras guanine nucleotide exchange factor domain-containing protein</fullName>
    </submittedName>
</protein>
<reference evidence="6 7" key="1">
    <citation type="submission" date="2016-07" db="EMBL/GenBank/DDBJ databases">
        <title>Pervasive Adenine N6-methylation of Active Genes in Fungi.</title>
        <authorList>
            <consortium name="DOE Joint Genome Institute"/>
            <person name="Mondo S.J."/>
            <person name="Dannebaum R.O."/>
            <person name="Kuo R.C."/>
            <person name="Labutti K."/>
            <person name="Haridas S."/>
            <person name="Kuo A."/>
            <person name="Salamov A."/>
            <person name="Ahrendt S.R."/>
            <person name="Lipzen A."/>
            <person name="Sullivan W."/>
            <person name="Andreopoulos W.B."/>
            <person name="Clum A."/>
            <person name="Lindquist E."/>
            <person name="Daum C."/>
            <person name="Ramamoorthy G.K."/>
            <person name="Gryganskyi A."/>
            <person name="Culley D."/>
            <person name="Magnuson J.K."/>
            <person name="James T.Y."/>
            <person name="O'Malley M.A."/>
            <person name="Stajich J.E."/>
            <person name="Spatafora J.W."/>
            <person name="Visel A."/>
            <person name="Grigoriev I.V."/>
        </authorList>
    </citation>
    <scope>NUCLEOTIDE SEQUENCE [LARGE SCALE GENOMIC DNA]</scope>
    <source>
        <strain evidence="6 7">PL171</strain>
    </source>
</reference>
<dbReference type="InterPro" id="IPR008937">
    <property type="entry name" value="Ras-like_GEF"/>
</dbReference>
<keyword evidence="1 2" id="KW-0344">Guanine-nucleotide releasing factor</keyword>
<dbReference type="InterPro" id="IPR001895">
    <property type="entry name" value="RASGEF_cat_dom"/>
</dbReference>
<dbReference type="InterPro" id="IPR000651">
    <property type="entry name" value="Ras-like_Gua-exchang_fac_N"/>
</dbReference>
<evidence type="ECO:0000313" key="6">
    <source>
        <dbReference type="EMBL" id="ORZ37340.1"/>
    </source>
</evidence>
<dbReference type="PROSITE" id="PS50009">
    <property type="entry name" value="RASGEF_CAT"/>
    <property type="match status" value="1"/>
</dbReference>
<dbReference type="Pfam" id="PF00618">
    <property type="entry name" value="RasGEF_N"/>
    <property type="match status" value="1"/>
</dbReference>
<feature type="region of interest" description="Disordered" evidence="3">
    <location>
        <begin position="725"/>
        <end position="784"/>
    </location>
</feature>
<dbReference type="InterPro" id="IPR036964">
    <property type="entry name" value="RASGEF_cat_dom_sf"/>
</dbReference>
<organism evidence="6 7">
    <name type="scientific">Catenaria anguillulae PL171</name>
    <dbReference type="NCBI Taxonomy" id="765915"/>
    <lineage>
        <taxon>Eukaryota</taxon>
        <taxon>Fungi</taxon>
        <taxon>Fungi incertae sedis</taxon>
        <taxon>Blastocladiomycota</taxon>
        <taxon>Blastocladiomycetes</taxon>
        <taxon>Blastocladiales</taxon>
        <taxon>Catenariaceae</taxon>
        <taxon>Catenaria</taxon>
    </lineage>
</organism>
<dbReference type="SMART" id="SM00147">
    <property type="entry name" value="RasGEF"/>
    <property type="match status" value="1"/>
</dbReference>
<dbReference type="Gene3D" id="1.10.840.10">
    <property type="entry name" value="Ras guanine-nucleotide exchange factors catalytic domain"/>
    <property type="match status" value="1"/>
</dbReference>
<comment type="caution">
    <text evidence="6">The sequence shown here is derived from an EMBL/GenBank/DDBJ whole genome shotgun (WGS) entry which is preliminary data.</text>
</comment>
<dbReference type="SUPFAM" id="SSF48366">
    <property type="entry name" value="Ras GEF"/>
    <property type="match status" value="1"/>
</dbReference>
<proteinExistence type="predicted"/>
<dbReference type="STRING" id="765915.A0A1Y2HRW8"/>
<dbReference type="OrthoDB" id="5559795at2759"/>
<feature type="domain" description="Ras-GEF" evidence="4">
    <location>
        <begin position="479"/>
        <end position="719"/>
    </location>
</feature>
<dbReference type="SMART" id="SM00229">
    <property type="entry name" value="RasGEFN"/>
    <property type="match status" value="1"/>
</dbReference>
<dbReference type="Pfam" id="PF00617">
    <property type="entry name" value="RasGEF"/>
    <property type="match status" value="1"/>
</dbReference>
<evidence type="ECO:0000313" key="7">
    <source>
        <dbReference type="Proteomes" id="UP000193411"/>
    </source>
</evidence>
<dbReference type="PROSITE" id="PS50212">
    <property type="entry name" value="RASGEF_NTER"/>
    <property type="match status" value="1"/>
</dbReference>
<dbReference type="PANTHER" id="PTHR23113">
    <property type="entry name" value="GUANINE NUCLEOTIDE EXCHANGE FACTOR"/>
    <property type="match status" value="1"/>
</dbReference>
<feature type="domain" description="N-terminal Ras-GEF" evidence="5">
    <location>
        <begin position="310"/>
        <end position="445"/>
    </location>
</feature>
<dbReference type="Proteomes" id="UP000193411">
    <property type="component" value="Unassembled WGS sequence"/>
</dbReference>
<name>A0A1Y2HRW8_9FUNG</name>
<sequence>MYSLQTKSLHLENPETQYELWLPNEHCWLPEGDTMGQHSNLLVLREAMAPALEFRLHHQLLDVHATTLGPLTSGTRAHLSVAEDATLHDVDQLLLLDNPVGLDDQVVIATAAGEELNPLQNVWETLRQNSSKAELKQRPRLRLVQVTTSIDRNVPNARVGMELDFSQPLAQLVPVISRRLGIQPQHVRHFWINEMPNSTPVSPILPSSVTNQVEQLIHSLDAKPEPLVLDRPLQELNLRPLDILLVELNESVWRSDGKKLLDVWEAAEAANAANANAGGAPVSRPPSRVFGDSIWFEGPDVPGQNVVMDKDGKLVGATLNKLVEKMTVDTVKQFGEYTSFVQTFFLTYHSFTTPQEVLKKLIDRYHVPRFGHQTLQQYDKQRLNVQSRVCNVIKLWTKSYTTCFIDTNSGHQLVEAVLSFTENVMAHDKQYTLGKQIRRNLFKLSTSVVESTRRHHDVPVPLPKIPRGMIRITSLYVCDPEEVARQLCLSEYLVYRRIKPTELLNQAWMKSDGQMRAPNIWVLSQRFNSMAQWVAKGILSIRDVQQRATRMEWFVDVASYLYELRNFLSLMAVLAGINSASVSRLKVTKARLSTRSRKKLSELENSMHPQASYSKYRELYRTPNPEGQANGRIPFITVHLTDLVGIEDGNPDMLPGTQLINVAKRRLVYEVIHDVLQYQDEEYRFAQVADMQRQIAFCYLPVDLTEEQLFQWSLAIEPRGWDGVSPLPEPNLGHHQSQQRVVSTSVLADQMHSESSSQPLKPAAGTVKSASSTASSPHQQPLNL</sequence>